<evidence type="ECO:0000313" key="2">
    <source>
        <dbReference type="EMBL" id="UUI76685.1"/>
    </source>
</evidence>
<proteinExistence type="predicted"/>
<accession>A0ABY5L1M9</accession>
<evidence type="ECO:0000313" key="3">
    <source>
        <dbReference type="Proteomes" id="UP001316189"/>
    </source>
</evidence>
<organism evidence="2 3">
    <name type="scientific">Cellulomonas chengniuliangii</name>
    <dbReference type="NCBI Taxonomy" id="2968084"/>
    <lineage>
        <taxon>Bacteria</taxon>
        <taxon>Bacillati</taxon>
        <taxon>Actinomycetota</taxon>
        <taxon>Actinomycetes</taxon>
        <taxon>Micrococcales</taxon>
        <taxon>Cellulomonadaceae</taxon>
        <taxon>Cellulomonas</taxon>
    </lineage>
</organism>
<dbReference type="RefSeq" id="WP_227568974.1">
    <property type="nucleotide sequence ID" value="NZ_CP101988.1"/>
</dbReference>
<feature type="domain" description="DUF6385" evidence="1">
    <location>
        <begin position="32"/>
        <end position="103"/>
    </location>
</feature>
<evidence type="ECO:0000259" key="1">
    <source>
        <dbReference type="Pfam" id="PF19912"/>
    </source>
</evidence>
<dbReference type="EMBL" id="CP101988">
    <property type="protein sequence ID" value="UUI76685.1"/>
    <property type="molecule type" value="Genomic_DNA"/>
</dbReference>
<dbReference type="InterPro" id="IPR045965">
    <property type="entry name" value="DUF6385"/>
</dbReference>
<reference evidence="2 3" key="1">
    <citation type="submission" date="2022-07" db="EMBL/GenBank/DDBJ databases">
        <title>Novel species in genus cellulomonas.</title>
        <authorList>
            <person name="Ye L."/>
        </authorList>
    </citation>
    <scope>NUCLEOTIDE SEQUENCE [LARGE SCALE GENOMIC DNA]</scope>
    <source>
        <strain evidence="3">zg-Y338</strain>
    </source>
</reference>
<dbReference type="Pfam" id="PF19912">
    <property type="entry name" value="DUF6385"/>
    <property type="match status" value="1"/>
</dbReference>
<sequence>MLTSATTLVERRAVLTAAFGTHPYEAAWASEALFFVRAEGPHPELTIQPQVSPDGIDWLDRGDQVTLRADRDLVDVEMARFGTWVRLLIEGATQDAPATVLVRLELKG</sequence>
<gene>
    <name evidence="2" type="ORF">NP064_07340</name>
</gene>
<dbReference type="Proteomes" id="UP001316189">
    <property type="component" value="Chromosome"/>
</dbReference>
<keyword evidence="3" id="KW-1185">Reference proteome</keyword>
<name>A0ABY5L1M9_9CELL</name>
<protein>
    <submittedName>
        <fullName evidence="2">DUF6385 domain-containing protein</fullName>
    </submittedName>
</protein>